<dbReference type="EMBL" id="CP049869">
    <property type="protein sequence ID" value="QIK78899.1"/>
    <property type="molecule type" value="Genomic_DNA"/>
</dbReference>
<dbReference type="InterPro" id="IPR021440">
    <property type="entry name" value="DUF3089"/>
</dbReference>
<dbReference type="Pfam" id="PF11288">
    <property type="entry name" value="DUF3089"/>
    <property type="match status" value="1"/>
</dbReference>
<keyword evidence="3" id="KW-1185">Reference proteome</keyword>
<dbReference type="Proteomes" id="UP000503222">
    <property type="component" value="Chromosome"/>
</dbReference>
<proteinExistence type="predicted"/>
<dbReference type="InterPro" id="IPR029058">
    <property type="entry name" value="AB_hydrolase_fold"/>
</dbReference>
<evidence type="ECO:0000313" key="2">
    <source>
        <dbReference type="EMBL" id="QIK78899.1"/>
    </source>
</evidence>
<dbReference type="RefSeq" id="WP_166411290.1">
    <property type="nucleotide sequence ID" value="NZ_CP049869.1"/>
</dbReference>
<reference evidence="2 3" key="1">
    <citation type="submission" date="2020-03" db="EMBL/GenBank/DDBJ databases">
        <title>Sphingomonas sp. nov., isolated from fish.</title>
        <authorList>
            <person name="Hyun D.-W."/>
            <person name="Bae J.-W."/>
        </authorList>
    </citation>
    <scope>NUCLEOTIDE SEQUENCE [LARGE SCALE GENOMIC DNA]</scope>
    <source>
        <strain evidence="2 3">HDW15B</strain>
    </source>
</reference>
<keyword evidence="1" id="KW-0732">Signal</keyword>
<feature type="chain" id="PRO_5026353104" evidence="1">
    <location>
        <begin position="23"/>
        <end position="378"/>
    </location>
</feature>
<dbReference type="SUPFAM" id="SSF53474">
    <property type="entry name" value="alpha/beta-Hydrolases"/>
    <property type="match status" value="1"/>
</dbReference>
<dbReference type="KEGG" id="spii:G7077_08315"/>
<sequence length="378" mass="40772">MGRLRIILTLALLAATPSRAPAQTAATPDYNKPAAWLCLPGRTDPCSTPLPTVALNPNGYGSVGRSTVALNPPVDCFYVYPTVSNDRGMNSDLIPDEAERTTVQMQFARFAGVCRTFAPLYRQLTVSSVTASAFGANILPSSKIAYGDVASAWRTYLARYNKGRPFVLIGHSQGSAMLIELIKREIDGKPIQRQLLRAYLPGFNVLVPVGRRVGGDFRSVPLCAASASRGCVMSWVSYRERNIPPVGALFGYAARPGLTVGCTNPARPGATGWERLDSYFDTRASYPVAGGPIRWSSQGSPPVRFVRTEGLVSARCVNDGRLGYLSVRTNADPKDARTDRIGGEVGALGFFLPGWGMHLADVAIAQGDMIRQVEELSR</sequence>
<feature type="signal peptide" evidence="1">
    <location>
        <begin position="1"/>
        <end position="22"/>
    </location>
</feature>
<evidence type="ECO:0000313" key="3">
    <source>
        <dbReference type="Proteomes" id="UP000503222"/>
    </source>
</evidence>
<name>A0A6G7YQ88_9SPHN</name>
<gene>
    <name evidence="2" type="ORF">G7077_08315</name>
</gene>
<protein>
    <submittedName>
        <fullName evidence="2">DUF3089 domain-containing protein</fullName>
    </submittedName>
</protein>
<evidence type="ECO:0000256" key="1">
    <source>
        <dbReference type="SAM" id="SignalP"/>
    </source>
</evidence>
<accession>A0A6G7YQ88</accession>
<organism evidence="2 3">
    <name type="scientific">Sphingomonas piscis</name>
    <dbReference type="NCBI Taxonomy" id="2714943"/>
    <lineage>
        <taxon>Bacteria</taxon>
        <taxon>Pseudomonadati</taxon>
        <taxon>Pseudomonadota</taxon>
        <taxon>Alphaproteobacteria</taxon>
        <taxon>Sphingomonadales</taxon>
        <taxon>Sphingomonadaceae</taxon>
        <taxon>Sphingomonas</taxon>
    </lineage>
</organism>
<dbReference type="AlphaFoldDB" id="A0A6G7YQ88"/>